<proteinExistence type="predicted"/>
<sequence>MSFQLFPPPPKKQKPINLKRPVQPSSPEPAVELLERAKAPVDFHELVIRVNNSNPSSPISAPPEAHVGSSTVGKSQPKVTIPEKIKSASQSSTPQTRSRSSTLRSGDGRTTPSSSGIAGRSPDTSSPGQHPPVTGDTISPSSQADRQYTASPSFSDATTLVRNQSTATHKTKLSQVSPKETPVMRSIFPRHLQRTFQKTRLVESLTLPLSTYRTPMFYEAIRQKNRTTPQRSSLALSGTPPTGKPDQKPNGPMPYRCTAAKSVQIAHPSTGKPSSSDPLPSNPSTA</sequence>
<dbReference type="Proteomes" id="UP000007129">
    <property type="component" value="Unassembled WGS sequence"/>
</dbReference>
<protein>
    <submittedName>
        <fullName evidence="2">Uncharacterized protein</fullName>
    </submittedName>
</protein>
<feature type="region of interest" description="Disordered" evidence="1">
    <location>
        <begin position="223"/>
        <end position="286"/>
    </location>
</feature>
<feature type="region of interest" description="Disordered" evidence="1">
    <location>
        <begin position="1"/>
        <end position="36"/>
    </location>
</feature>
<feature type="compositionally biased region" description="Polar residues" evidence="1">
    <location>
        <begin position="68"/>
        <end position="78"/>
    </location>
</feature>
<dbReference type="OrthoDB" id="5383338at2759"/>
<dbReference type="HOGENOM" id="CLU_973407_0_0_1"/>
<reference evidence="2 3" key="1">
    <citation type="journal article" date="2012" name="BMC Genomics">
        <title>Tools to kill: Genome of one of the most destructive plant pathogenic fungi Macrophomina phaseolina.</title>
        <authorList>
            <person name="Islam M.S."/>
            <person name="Haque M.S."/>
            <person name="Islam M.M."/>
            <person name="Emdad E.M."/>
            <person name="Halim A."/>
            <person name="Hossen Q.M.M."/>
            <person name="Hossain M.Z."/>
            <person name="Ahmed B."/>
            <person name="Rahim S."/>
            <person name="Rahman M.S."/>
            <person name="Alam M.M."/>
            <person name="Hou S."/>
            <person name="Wan X."/>
            <person name="Saito J.A."/>
            <person name="Alam M."/>
        </authorList>
    </citation>
    <scope>NUCLEOTIDE SEQUENCE [LARGE SCALE GENOMIC DNA]</scope>
    <source>
        <strain evidence="2 3">MS6</strain>
    </source>
</reference>
<evidence type="ECO:0000313" key="3">
    <source>
        <dbReference type="Proteomes" id="UP000007129"/>
    </source>
</evidence>
<name>K2RBE9_MACPH</name>
<feature type="compositionally biased region" description="Pro residues" evidence="1">
    <location>
        <begin position="1"/>
        <end position="10"/>
    </location>
</feature>
<feature type="compositionally biased region" description="Low complexity" evidence="1">
    <location>
        <begin position="87"/>
        <end position="111"/>
    </location>
</feature>
<dbReference type="AlphaFoldDB" id="K2RBE9"/>
<feature type="compositionally biased region" description="Polar residues" evidence="1">
    <location>
        <begin position="136"/>
        <end position="178"/>
    </location>
</feature>
<dbReference type="EMBL" id="AHHD01000103">
    <property type="protein sequence ID" value="EKG19841.1"/>
    <property type="molecule type" value="Genomic_DNA"/>
</dbReference>
<organism evidence="2 3">
    <name type="scientific">Macrophomina phaseolina (strain MS6)</name>
    <name type="common">Charcoal rot fungus</name>
    <dbReference type="NCBI Taxonomy" id="1126212"/>
    <lineage>
        <taxon>Eukaryota</taxon>
        <taxon>Fungi</taxon>
        <taxon>Dikarya</taxon>
        <taxon>Ascomycota</taxon>
        <taxon>Pezizomycotina</taxon>
        <taxon>Dothideomycetes</taxon>
        <taxon>Dothideomycetes incertae sedis</taxon>
        <taxon>Botryosphaeriales</taxon>
        <taxon>Botryosphaeriaceae</taxon>
        <taxon>Macrophomina</taxon>
    </lineage>
</organism>
<feature type="compositionally biased region" description="Low complexity" evidence="1">
    <location>
        <begin position="51"/>
        <end position="63"/>
    </location>
</feature>
<accession>K2RBE9</accession>
<feature type="region of interest" description="Disordered" evidence="1">
    <location>
        <begin position="51"/>
        <end position="185"/>
    </location>
</feature>
<feature type="compositionally biased region" description="Polar residues" evidence="1">
    <location>
        <begin position="112"/>
        <end position="128"/>
    </location>
</feature>
<feature type="compositionally biased region" description="Low complexity" evidence="1">
    <location>
        <begin position="273"/>
        <end position="286"/>
    </location>
</feature>
<evidence type="ECO:0000313" key="2">
    <source>
        <dbReference type="EMBL" id="EKG19841.1"/>
    </source>
</evidence>
<dbReference type="VEuPathDB" id="FungiDB:MPH_02843"/>
<feature type="compositionally biased region" description="Polar residues" evidence="1">
    <location>
        <begin position="226"/>
        <end position="240"/>
    </location>
</feature>
<dbReference type="InParanoid" id="K2RBE9"/>
<gene>
    <name evidence="2" type="ORF">MPH_02843</name>
</gene>
<evidence type="ECO:0000256" key="1">
    <source>
        <dbReference type="SAM" id="MobiDB-lite"/>
    </source>
</evidence>
<comment type="caution">
    <text evidence="2">The sequence shown here is derived from an EMBL/GenBank/DDBJ whole genome shotgun (WGS) entry which is preliminary data.</text>
</comment>